<dbReference type="RefSeq" id="WP_058510319.1">
    <property type="nucleotide sequence ID" value="NZ_LNYY01000019.1"/>
</dbReference>
<organism evidence="1 2">
    <name type="scientific">Legionella steelei</name>
    <dbReference type="NCBI Taxonomy" id="947033"/>
    <lineage>
        <taxon>Bacteria</taxon>
        <taxon>Pseudomonadati</taxon>
        <taxon>Pseudomonadota</taxon>
        <taxon>Gammaproteobacteria</taxon>
        <taxon>Legionellales</taxon>
        <taxon>Legionellaceae</taxon>
        <taxon>Legionella</taxon>
    </lineage>
</organism>
<dbReference type="InterPro" id="IPR036866">
    <property type="entry name" value="RibonucZ/Hydroxyglut_hydro"/>
</dbReference>
<evidence type="ECO:0000313" key="1">
    <source>
        <dbReference type="EMBL" id="KTD68204.1"/>
    </source>
</evidence>
<reference evidence="1 2" key="1">
    <citation type="submission" date="2015-11" db="EMBL/GenBank/DDBJ databases">
        <title>Genomic analysis of 38 Legionella species identifies large and diverse effector repertoires.</title>
        <authorList>
            <person name="Burstein D."/>
            <person name="Amaro F."/>
            <person name="Zusman T."/>
            <person name="Lifshitz Z."/>
            <person name="Cohen O."/>
            <person name="Gilbert J.A."/>
            <person name="Pupko T."/>
            <person name="Shuman H.A."/>
            <person name="Segal G."/>
        </authorList>
    </citation>
    <scope>NUCLEOTIDE SEQUENCE [LARGE SCALE GENOMIC DNA]</scope>
    <source>
        <strain evidence="1 2">IMVS3376</strain>
    </source>
</reference>
<dbReference type="Gene3D" id="3.60.15.10">
    <property type="entry name" value="Ribonuclease Z/Hydroxyacylglutathione hydrolase-like"/>
    <property type="match status" value="1"/>
</dbReference>
<accession>A0A0W0ZFP2</accession>
<dbReference type="Proteomes" id="UP000054926">
    <property type="component" value="Unassembled WGS sequence"/>
</dbReference>
<comment type="caution">
    <text evidence="1">The sequence shown here is derived from an EMBL/GenBank/DDBJ whole genome shotgun (WGS) entry which is preliminary data.</text>
</comment>
<dbReference type="STRING" id="947033.Lste_1362"/>
<keyword evidence="2" id="KW-1185">Reference proteome</keyword>
<dbReference type="EMBL" id="LNYY01000019">
    <property type="protein sequence ID" value="KTD68204.1"/>
    <property type="molecule type" value="Genomic_DNA"/>
</dbReference>
<protein>
    <submittedName>
        <fullName evidence="1">Uncharacterized protein</fullName>
    </submittedName>
</protein>
<proteinExistence type="predicted"/>
<dbReference type="SUPFAM" id="SSF56281">
    <property type="entry name" value="Metallo-hydrolase/oxidoreductase"/>
    <property type="match status" value="1"/>
</dbReference>
<sequence length="234" mass="26766">MSKYSPAWPHGDIIKAFENVYVVRGSNITYFADTRIQHSRNMTIINSNGDLTLINTVRLNEEGLRALDMLGSVKHVVSIGAFHGRDDAFYLDRYQAEFWTVHPEKKAYITRCLQDNNALPIKNSHFFMFKNSSPAEGFIYMNNQEGIIITCDSIKNWVEIDQYFSEDTAKMAISQGEITKARISPIWLNATGVHKADFDYLLHLQFKHLISAHGDVLKNTAYEDVKNSVEQINK</sequence>
<evidence type="ECO:0000313" key="2">
    <source>
        <dbReference type="Proteomes" id="UP000054926"/>
    </source>
</evidence>
<dbReference type="OrthoDB" id="819793at2"/>
<name>A0A0W0ZFP2_9GAMM</name>
<dbReference type="PATRIC" id="fig|947033.5.peg.1450"/>
<gene>
    <name evidence="1" type="ORF">Lste_1362</name>
</gene>
<dbReference type="AlphaFoldDB" id="A0A0W0ZFP2"/>